<dbReference type="RefSeq" id="WP_240833146.1">
    <property type="nucleotide sequence ID" value="NZ_JAKWBL010000004.1"/>
</dbReference>
<sequence length="49" mass="5394">MKYLLTFVSGLIFLSCGTGSKSVVAQRNSISLKINEKATYENVVITLKK</sequence>
<organism evidence="1 2">
    <name type="scientific">Niabella ginsengisoli</name>
    <dbReference type="NCBI Taxonomy" id="522298"/>
    <lineage>
        <taxon>Bacteria</taxon>
        <taxon>Pseudomonadati</taxon>
        <taxon>Bacteroidota</taxon>
        <taxon>Chitinophagia</taxon>
        <taxon>Chitinophagales</taxon>
        <taxon>Chitinophagaceae</taxon>
        <taxon>Niabella</taxon>
    </lineage>
</organism>
<name>A0ABS9SQS5_9BACT</name>
<keyword evidence="2" id="KW-1185">Reference proteome</keyword>
<comment type="caution">
    <text evidence="1">The sequence shown here is derived from an EMBL/GenBank/DDBJ whole genome shotgun (WGS) entry which is preliminary data.</text>
</comment>
<reference evidence="1 2" key="1">
    <citation type="submission" date="2022-02" db="EMBL/GenBank/DDBJ databases">
        <authorList>
            <person name="Min J."/>
        </authorList>
    </citation>
    <scope>NUCLEOTIDE SEQUENCE [LARGE SCALE GENOMIC DNA]</scope>
    <source>
        <strain evidence="1 2">GR10-1</strain>
    </source>
</reference>
<dbReference type="Proteomes" id="UP001202248">
    <property type="component" value="Unassembled WGS sequence"/>
</dbReference>
<gene>
    <name evidence="1" type="ORF">MKP09_23970</name>
</gene>
<evidence type="ECO:0000313" key="1">
    <source>
        <dbReference type="EMBL" id="MCH5600753.1"/>
    </source>
</evidence>
<dbReference type="EMBL" id="JAKWBL010000004">
    <property type="protein sequence ID" value="MCH5600753.1"/>
    <property type="molecule type" value="Genomic_DNA"/>
</dbReference>
<proteinExistence type="predicted"/>
<evidence type="ECO:0000313" key="2">
    <source>
        <dbReference type="Proteomes" id="UP001202248"/>
    </source>
</evidence>
<accession>A0ABS9SQS5</accession>
<protein>
    <submittedName>
        <fullName evidence="1">Uncharacterized protein</fullName>
    </submittedName>
</protein>
<dbReference type="PROSITE" id="PS51257">
    <property type="entry name" value="PROKAR_LIPOPROTEIN"/>
    <property type="match status" value="1"/>
</dbReference>